<evidence type="ECO:0000313" key="4">
    <source>
        <dbReference type="EMBL" id="KOO21970.1"/>
    </source>
</evidence>
<accession>A0A0M0J6A9</accession>
<keyword evidence="2" id="KW-0433">Leucine-rich repeat</keyword>
<dbReference type="AlphaFoldDB" id="A0A0M0J6A9"/>
<dbReference type="Proteomes" id="UP000037460">
    <property type="component" value="Unassembled WGS sequence"/>
</dbReference>
<dbReference type="PANTHER" id="PTHR24113:SF12">
    <property type="entry name" value="RAN GTPASE-ACTIVATING PROTEIN 1"/>
    <property type="match status" value="1"/>
</dbReference>
<dbReference type="GO" id="GO:0031267">
    <property type="term" value="F:small GTPase binding"/>
    <property type="evidence" value="ECO:0007669"/>
    <property type="project" value="TreeGrafter"/>
</dbReference>
<dbReference type="GO" id="GO:0005096">
    <property type="term" value="F:GTPase activator activity"/>
    <property type="evidence" value="ECO:0007669"/>
    <property type="project" value="UniProtKB-KW"/>
</dbReference>
<dbReference type="Gene3D" id="3.80.10.10">
    <property type="entry name" value="Ribonuclease Inhibitor"/>
    <property type="match status" value="1"/>
</dbReference>
<gene>
    <name evidence="4" type="ORF">Ctob_000283</name>
</gene>
<keyword evidence="5" id="KW-1185">Reference proteome</keyword>
<dbReference type="InterPro" id="IPR001611">
    <property type="entry name" value="Leu-rich_rpt"/>
</dbReference>
<reference evidence="5" key="1">
    <citation type="journal article" date="2015" name="PLoS Genet.">
        <title>Genome Sequence and Transcriptome Analyses of Chrysochromulina tobin: Metabolic Tools for Enhanced Algal Fitness in the Prominent Order Prymnesiales (Haptophyceae).</title>
        <authorList>
            <person name="Hovde B.T."/>
            <person name="Deodato C.R."/>
            <person name="Hunsperger H.M."/>
            <person name="Ryken S.A."/>
            <person name="Yost W."/>
            <person name="Jha R.K."/>
            <person name="Patterson J."/>
            <person name="Monnat R.J. Jr."/>
            <person name="Barlow S.B."/>
            <person name="Starkenburg S.R."/>
            <person name="Cattolico R.A."/>
        </authorList>
    </citation>
    <scope>NUCLEOTIDE SEQUENCE</scope>
    <source>
        <strain evidence="5">CCMP291</strain>
    </source>
</reference>
<sequence length="311" mass="33248">MLTSSFHNEHGATHHDERQRMSRLIYARESLQLVGAMWSLFHSPRLAGADLSGLMDKGRSWPAEAVRVIGTAIRLGAPALVWVKLHVFAIPINVLRRVSPSRPGADLARSVQGAVCDFRSLRVAPMDLVLLCHACGDMAHVTELEFSRNPLGNAGLLAFTNELGSAPCPTSDNGGDARSLAAHLPAPSPPLVSPNTTRARQLVNLRVLVLNGCQLGDESFVRFVGAVHQHTLFPILEHLSCVDNELGNDSLAALSVAVQGGSFEKLLHLNLGSNDVADEGCEGLARAFECGGLACLIHLSLARNQVARSAC</sequence>
<dbReference type="SUPFAM" id="SSF52047">
    <property type="entry name" value="RNI-like"/>
    <property type="match status" value="1"/>
</dbReference>
<dbReference type="GO" id="GO:0006913">
    <property type="term" value="P:nucleocytoplasmic transport"/>
    <property type="evidence" value="ECO:0007669"/>
    <property type="project" value="TreeGrafter"/>
</dbReference>
<dbReference type="GO" id="GO:0005829">
    <property type="term" value="C:cytosol"/>
    <property type="evidence" value="ECO:0007669"/>
    <property type="project" value="TreeGrafter"/>
</dbReference>
<evidence type="ECO:0000256" key="2">
    <source>
        <dbReference type="ARBA" id="ARBA00022614"/>
    </source>
</evidence>
<dbReference type="InterPro" id="IPR032675">
    <property type="entry name" value="LRR_dom_sf"/>
</dbReference>
<protein>
    <submittedName>
        <fullName evidence="4">Uncharacterized protein</fullName>
    </submittedName>
</protein>
<dbReference type="GO" id="GO:0005634">
    <property type="term" value="C:nucleus"/>
    <property type="evidence" value="ECO:0007669"/>
    <property type="project" value="TreeGrafter"/>
</dbReference>
<comment type="caution">
    <text evidence="4">The sequence shown here is derived from an EMBL/GenBank/DDBJ whole genome shotgun (WGS) entry which is preliminary data.</text>
</comment>
<keyword evidence="1" id="KW-0343">GTPase activation</keyword>
<evidence type="ECO:0000313" key="5">
    <source>
        <dbReference type="Proteomes" id="UP000037460"/>
    </source>
</evidence>
<dbReference type="InterPro" id="IPR027038">
    <property type="entry name" value="RanGap"/>
</dbReference>
<evidence type="ECO:0000256" key="1">
    <source>
        <dbReference type="ARBA" id="ARBA00022468"/>
    </source>
</evidence>
<dbReference type="EMBL" id="JWZX01003320">
    <property type="protein sequence ID" value="KOO21970.1"/>
    <property type="molecule type" value="Genomic_DNA"/>
</dbReference>
<proteinExistence type="predicted"/>
<name>A0A0M0J6A9_9EUKA</name>
<evidence type="ECO:0000256" key="3">
    <source>
        <dbReference type="ARBA" id="ARBA00022737"/>
    </source>
</evidence>
<keyword evidence="3" id="KW-0677">Repeat</keyword>
<dbReference type="Pfam" id="PF13516">
    <property type="entry name" value="LRR_6"/>
    <property type="match status" value="3"/>
</dbReference>
<organism evidence="4 5">
    <name type="scientific">Chrysochromulina tobinii</name>
    <dbReference type="NCBI Taxonomy" id="1460289"/>
    <lineage>
        <taxon>Eukaryota</taxon>
        <taxon>Haptista</taxon>
        <taxon>Haptophyta</taxon>
        <taxon>Prymnesiophyceae</taxon>
        <taxon>Prymnesiales</taxon>
        <taxon>Chrysochromulinaceae</taxon>
        <taxon>Chrysochromulina</taxon>
    </lineage>
</organism>
<dbReference type="PANTHER" id="PTHR24113">
    <property type="entry name" value="RAN GTPASE-ACTIVATING PROTEIN 1"/>
    <property type="match status" value="1"/>
</dbReference>
<dbReference type="GO" id="GO:0048471">
    <property type="term" value="C:perinuclear region of cytoplasm"/>
    <property type="evidence" value="ECO:0007669"/>
    <property type="project" value="TreeGrafter"/>
</dbReference>